<accession>A0ABS1TVY8</accession>
<dbReference type="InterPro" id="IPR024307">
    <property type="entry name" value="YmaF"/>
</dbReference>
<name>A0ABS1TVY8_9BACI</name>
<dbReference type="Pfam" id="PF12788">
    <property type="entry name" value="YmaF"/>
    <property type="match status" value="1"/>
</dbReference>
<organism evidence="1 2">
    <name type="scientific">Neobacillus paridis</name>
    <dbReference type="NCBI Taxonomy" id="2803862"/>
    <lineage>
        <taxon>Bacteria</taxon>
        <taxon>Bacillati</taxon>
        <taxon>Bacillota</taxon>
        <taxon>Bacilli</taxon>
        <taxon>Bacillales</taxon>
        <taxon>Bacillaceae</taxon>
        <taxon>Neobacillus</taxon>
    </lineage>
</organism>
<evidence type="ECO:0000313" key="1">
    <source>
        <dbReference type="EMBL" id="MBL4954914.1"/>
    </source>
</evidence>
<dbReference type="Proteomes" id="UP000623967">
    <property type="component" value="Unassembled WGS sequence"/>
</dbReference>
<dbReference type="EMBL" id="JAESWB010000371">
    <property type="protein sequence ID" value="MBL4954914.1"/>
    <property type="molecule type" value="Genomic_DNA"/>
</dbReference>
<evidence type="ECO:0000313" key="2">
    <source>
        <dbReference type="Proteomes" id="UP000623967"/>
    </source>
</evidence>
<keyword evidence="2" id="KW-1185">Reference proteome</keyword>
<reference evidence="1 2" key="1">
    <citation type="submission" date="2021-01" db="EMBL/GenBank/DDBJ databases">
        <title>Genome public.</title>
        <authorList>
            <person name="Liu C."/>
            <person name="Sun Q."/>
        </authorList>
    </citation>
    <scope>NUCLEOTIDE SEQUENCE [LARGE SCALE GENOMIC DNA]</scope>
    <source>
        <strain evidence="1 2">YIM B02564</strain>
    </source>
</reference>
<dbReference type="RefSeq" id="WP_202656147.1">
    <property type="nucleotide sequence ID" value="NZ_JAESWB010000371.1"/>
</dbReference>
<sequence>MAKVGKDDFVTGFVPHHNHGSVDYTSMEAGHVHQCLDVTSPPIPTQDGSHIHYTEGYVVFEDGHTHHYKAYSGPAIPVGNGMHVHYYDFYTSEDDGHRHHVTGVDKAAPGNR</sequence>
<comment type="caution">
    <text evidence="1">The sequence shown here is derived from an EMBL/GenBank/DDBJ whole genome shotgun (WGS) entry which is preliminary data.</text>
</comment>
<evidence type="ECO:0008006" key="3">
    <source>
        <dbReference type="Google" id="ProtNLM"/>
    </source>
</evidence>
<proteinExistence type="predicted"/>
<gene>
    <name evidence="1" type="ORF">JK635_22400</name>
</gene>
<protein>
    <recommendedName>
        <fullName evidence="3">YmaF family protein</fullName>
    </recommendedName>
</protein>